<feature type="chain" id="PRO_5042209412" evidence="8">
    <location>
        <begin position="26"/>
        <end position="212"/>
    </location>
</feature>
<accession>A0AAD4M550</accession>
<feature type="signal peptide" evidence="8">
    <location>
        <begin position="1"/>
        <end position="25"/>
    </location>
</feature>
<keyword evidence="3 7" id="KW-0812">Transmembrane</keyword>
<name>A0AAD4M550_9AGAM</name>
<evidence type="ECO:0000256" key="3">
    <source>
        <dbReference type="ARBA" id="ARBA00022692"/>
    </source>
</evidence>
<evidence type="ECO:0000313" key="11">
    <source>
        <dbReference type="Proteomes" id="UP001203297"/>
    </source>
</evidence>
<evidence type="ECO:0000256" key="8">
    <source>
        <dbReference type="SAM" id="SignalP"/>
    </source>
</evidence>
<dbReference type="SMART" id="SM01190">
    <property type="entry name" value="EMP24_GP25L"/>
    <property type="match status" value="1"/>
</dbReference>
<evidence type="ECO:0000256" key="4">
    <source>
        <dbReference type="ARBA" id="ARBA00022729"/>
    </source>
</evidence>
<keyword evidence="4 8" id="KW-0732">Signal</keyword>
<dbReference type="PANTHER" id="PTHR22811">
    <property type="entry name" value="TRANSMEMBRANE EMP24 DOMAIN-CONTAINING PROTEIN"/>
    <property type="match status" value="1"/>
</dbReference>
<evidence type="ECO:0000256" key="5">
    <source>
        <dbReference type="ARBA" id="ARBA00022989"/>
    </source>
</evidence>
<proteinExistence type="inferred from homology"/>
<keyword evidence="6" id="KW-0472">Membrane</keyword>
<dbReference type="InterPro" id="IPR009038">
    <property type="entry name" value="GOLD_dom"/>
</dbReference>
<comment type="subcellular location">
    <subcellularLocation>
        <location evidence="1 7">Membrane</location>
        <topology evidence="1 7">Single-pass type I membrane protein</topology>
    </subcellularLocation>
</comment>
<protein>
    <submittedName>
        <fullName evidence="10">Emp24/gp25L/p24 family/GOLD-domain-containing protein</fullName>
    </submittedName>
</protein>
<dbReference type="InterPro" id="IPR015720">
    <property type="entry name" value="Emp24-like"/>
</dbReference>
<comment type="caution">
    <text evidence="10">The sequence shown here is derived from an EMBL/GenBank/DDBJ whole genome shotgun (WGS) entry which is preliminary data.</text>
</comment>
<comment type="similarity">
    <text evidence="2 7">Belongs to the EMP24/GP25L family.</text>
</comment>
<feature type="domain" description="GOLD" evidence="9">
    <location>
        <begin position="38"/>
        <end position="131"/>
    </location>
</feature>
<dbReference type="PROSITE" id="PS50866">
    <property type="entry name" value="GOLD"/>
    <property type="match status" value="1"/>
</dbReference>
<evidence type="ECO:0000259" key="9">
    <source>
        <dbReference type="PROSITE" id="PS50866"/>
    </source>
</evidence>
<evidence type="ECO:0000256" key="2">
    <source>
        <dbReference type="ARBA" id="ARBA00007104"/>
    </source>
</evidence>
<dbReference type="GO" id="GO:0016020">
    <property type="term" value="C:membrane"/>
    <property type="evidence" value="ECO:0007669"/>
    <property type="project" value="UniProtKB-SubCell"/>
</dbReference>
<dbReference type="Pfam" id="PF01105">
    <property type="entry name" value="EMP24_GP25L"/>
    <property type="match status" value="1"/>
</dbReference>
<dbReference type="AlphaFoldDB" id="A0AAD4M550"/>
<dbReference type="EMBL" id="WTXG01000011">
    <property type="protein sequence ID" value="KAI0302403.1"/>
    <property type="molecule type" value="Genomic_DNA"/>
</dbReference>
<dbReference type="Proteomes" id="UP001203297">
    <property type="component" value="Unassembled WGS sequence"/>
</dbReference>
<evidence type="ECO:0000256" key="6">
    <source>
        <dbReference type="ARBA" id="ARBA00023136"/>
    </source>
</evidence>
<evidence type="ECO:0000256" key="1">
    <source>
        <dbReference type="ARBA" id="ARBA00004479"/>
    </source>
</evidence>
<evidence type="ECO:0000256" key="7">
    <source>
        <dbReference type="RuleBase" id="RU003827"/>
    </source>
</evidence>
<gene>
    <name evidence="10" type="ORF">B0F90DRAFT_1809857</name>
</gene>
<sequence>MLSQRPTSVLLTFLAILFFTHPTSAIKFALQAHRYPPAKCIWNAAHPNALVIVTANVGPGPDQRVEIEIIDSSPQKNVYLHKKGINGETRLAITAHSEGEVGVCFRNYLDHDVPAHDAKTRSRIVDLDVDIGADAVDYNAIANQESLSGLETEMRKLEGIVKEIVDEMDYLKKREERFQSTNVSTNVRVQNFGWFTIIMHLRSFFKRKYLID</sequence>
<organism evidence="10 11">
    <name type="scientific">Multifurca ochricompacta</name>
    <dbReference type="NCBI Taxonomy" id="376703"/>
    <lineage>
        <taxon>Eukaryota</taxon>
        <taxon>Fungi</taxon>
        <taxon>Dikarya</taxon>
        <taxon>Basidiomycota</taxon>
        <taxon>Agaricomycotina</taxon>
        <taxon>Agaricomycetes</taxon>
        <taxon>Russulales</taxon>
        <taxon>Russulaceae</taxon>
        <taxon>Multifurca</taxon>
    </lineage>
</organism>
<evidence type="ECO:0000313" key="10">
    <source>
        <dbReference type="EMBL" id="KAI0302403.1"/>
    </source>
</evidence>
<reference evidence="10" key="1">
    <citation type="journal article" date="2022" name="New Phytol.">
        <title>Evolutionary transition to the ectomycorrhizal habit in the genomes of a hyperdiverse lineage of mushroom-forming fungi.</title>
        <authorList>
            <person name="Looney B."/>
            <person name="Miyauchi S."/>
            <person name="Morin E."/>
            <person name="Drula E."/>
            <person name="Courty P.E."/>
            <person name="Kohler A."/>
            <person name="Kuo A."/>
            <person name="LaButti K."/>
            <person name="Pangilinan J."/>
            <person name="Lipzen A."/>
            <person name="Riley R."/>
            <person name="Andreopoulos W."/>
            <person name="He G."/>
            <person name="Johnson J."/>
            <person name="Nolan M."/>
            <person name="Tritt A."/>
            <person name="Barry K.W."/>
            <person name="Grigoriev I.V."/>
            <person name="Nagy L.G."/>
            <person name="Hibbett D."/>
            <person name="Henrissat B."/>
            <person name="Matheny P.B."/>
            <person name="Labbe J."/>
            <person name="Martin F.M."/>
        </authorList>
    </citation>
    <scope>NUCLEOTIDE SEQUENCE</scope>
    <source>
        <strain evidence="10">BPL690</strain>
    </source>
</reference>
<keyword evidence="5" id="KW-1133">Transmembrane helix</keyword>
<keyword evidence="11" id="KW-1185">Reference proteome</keyword>